<evidence type="ECO:0000313" key="1">
    <source>
        <dbReference type="EMBL" id="KAF3583176.1"/>
    </source>
</evidence>
<accession>A0ABQ7E062</accession>
<proteinExistence type="predicted"/>
<gene>
    <name evidence="1" type="ORF">DY000_02032155</name>
</gene>
<organism evidence="1 2">
    <name type="scientific">Brassica cretica</name>
    <name type="common">Mustard</name>
    <dbReference type="NCBI Taxonomy" id="69181"/>
    <lineage>
        <taxon>Eukaryota</taxon>
        <taxon>Viridiplantae</taxon>
        <taxon>Streptophyta</taxon>
        <taxon>Embryophyta</taxon>
        <taxon>Tracheophyta</taxon>
        <taxon>Spermatophyta</taxon>
        <taxon>Magnoliopsida</taxon>
        <taxon>eudicotyledons</taxon>
        <taxon>Gunneridae</taxon>
        <taxon>Pentapetalae</taxon>
        <taxon>rosids</taxon>
        <taxon>malvids</taxon>
        <taxon>Brassicales</taxon>
        <taxon>Brassicaceae</taxon>
        <taxon>Brassiceae</taxon>
        <taxon>Brassica</taxon>
    </lineage>
</organism>
<dbReference type="EMBL" id="QGKV02000649">
    <property type="protein sequence ID" value="KAF3583176.1"/>
    <property type="molecule type" value="Genomic_DNA"/>
</dbReference>
<protein>
    <submittedName>
        <fullName evidence="1">Uncharacterized protein</fullName>
    </submittedName>
</protein>
<name>A0ABQ7E062_BRACR</name>
<keyword evidence="2" id="KW-1185">Reference proteome</keyword>
<comment type="caution">
    <text evidence="1">The sequence shown here is derived from an EMBL/GenBank/DDBJ whole genome shotgun (WGS) entry which is preliminary data.</text>
</comment>
<dbReference type="Proteomes" id="UP000266723">
    <property type="component" value="Unassembled WGS sequence"/>
</dbReference>
<evidence type="ECO:0000313" key="2">
    <source>
        <dbReference type="Proteomes" id="UP000266723"/>
    </source>
</evidence>
<sequence>MAIGLYRPALSRPATPRYTVNAGLDGTCPCGMRFLEVLPNPDPRLAQALAVQARGTLIFRCATDGNPLPSLHTSTISLLSIHSTATKSHGCCLCNRLKLQSSDTLLCLTISNSLLLDTPTVLKVCETVFFVLPEPREGFNANLVNVFFFFLNGES</sequence>
<reference evidence="1 2" key="1">
    <citation type="journal article" date="2020" name="BMC Genomics">
        <title>Intraspecific diversification of the crop wild relative Brassica cretica Lam. using demographic model selection.</title>
        <authorList>
            <person name="Kioukis A."/>
            <person name="Michalopoulou V.A."/>
            <person name="Briers L."/>
            <person name="Pirintsos S."/>
            <person name="Studholme D.J."/>
            <person name="Pavlidis P."/>
            <person name="Sarris P.F."/>
        </authorList>
    </citation>
    <scope>NUCLEOTIDE SEQUENCE [LARGE SCALE GENOMIC DNA]</scope>
    <source>
        <strain evidence="2">cv. PFS-1207/04</strain>
    </source>
</reference>